<dbReference type="InterPro" id="IPR010369">
    <property type="entry name" value="SOK"/>
</dbReference>
<comment type="subunit">
    <text evidence="8">Homodimer. Forms long polymer filaments with other SOKs proteins polymers (e.g. SOK1, SOK2, SOK3 and SOK4) crucial for polar localization and biological activity. Binds to ANGUSTIFOLIA (AN).</text>
</comment>
<evidence type="ECO:0000256" key="8">
    <source>
        <dbReference type="ARBA" id="ARBA00046534"/>
    </source>
</evidence>
<evidence type="ECO:0000256" key="2">
    <source>
        <dbReference type="ARBA" id="ARBA00022473"/>
    </source>
</evidence>
<dbReference type="Pfam" id="PF06136">
    <property type="entry name" value="SOK"/>
    <property type="match status" value="2"/>
</dbReference>
<name>A0ABR2N9W7_9ROSI</name>
<accession>A0ABR2N9W7</accession>
<proteinExistence type="inferred from homology"/>
<keyword evidence="6" id="KW-0131">Cell cycle</keyword>
<dbReference type="InterPro" id="IPR021182">
    <property type="entry name" value="SOK_magnoliopsida"/>
</dbReference>
<sequence length="426" mass="48002">MNGRSRIRARARERERESSPDRAKACVQQQPKAIRKVQVVYYLTRNGQLEHPHYMEVTLLVNQPLRLRGKCKPHSPQFIASACIPLSTLFLFTDVMERLTALRGKGMPSLYSWSCKRTYKSGYVWNDLADNDVIPPSDGDEYVLKGSELVDGCSERLQHIQISKIEPQFQEPSLHPKQKSSAFALTRHRGPQEATFEEEQEFDEEEEYELDEEKPCYTSSTTPHSRCSRGVSTDELDYQQHSSSIISEKQVQSSNTTSKRFEDGEPVANVSASGRNSSVLLQLIACGNLAVNKAKNMPSVKQPVVPNNVVKKTENLHRGVVCKSAAKVAEDDQMISCMSENPRFGNLQAEEKEYFSGSIVESMNSENRVVADQPLLKKSNSYKEESRSCKAAPSGTVDEEKKDKAVKGNCIPRKKLPKQTRKIRVD</sequence>
<keyword evidence="12" id="KW-1185">Reference proteome</keyword>
<evidence type="ECO:0000313" key="11">
    <source>
        <dbReference type="EMBL" id="KAK8972973.1"/>
    </source>
</evidence>
<comment type="subcellular location">
    <subcellularLocation>
        <location evidence="1">Cell membrane</location>
        <topology evidence="1">Peripheral membrane protein</topology>
        <orientation evidence="1">Cytoplasmic side</orientation>
    </subcellularLocation>
</comment>
<dbReference type="InterPro" id="IPR048351">
    <property type="entry name" value="SOK_DIX"/>
</dbReference>
<keyword evidence="3" id="KW-1003">Cell membrane</keyword>
<feature type="domain" description="SOSEKI DIX-like" evidence="10">
    <location>
        <begin position="37"/>
        <end position="68"/>
    </location>
</feature>
<organism evidence="11 12">
    <name type="scientific">Hibiscus sabdariffa</name>
    <name type="common">roselle</name>
    <dbReference type="NCBI Taxonomy" id="183260"/>
    <lineage>
        <taxon>Eukaryota</taxon>
        <taxon>Viridiplantae</taxon>
        <taxon>Streptophyta</taxon>
        <taxon>Embryophyta</taxon>
        <taxon>Tracheophyta</taxon>
        <taxon>Spermatophyta</taxon>
        <taxon>Magnoliopsida</taxon>
        <taxon>eudicotyledons</taxon>
        <taxon>Gunneridae</taxon>
        <taxon>Pentapetalae</taxon>
        <taxon>rosids</taxon>
        <taxon>malvids</taxon>
        <taxon>Malvales</taxon>
        <taxon>Malvaceae</taxon>
        <taxon>Malvoideae</taxon>
        <taxon>Hibiscus</taxon>
    </lineage>
</organism>
<gene>
    <name evidence="11" type="ORF">V6N11_013841</name>
</gene>
<feature type="region of interest" description="Disordered" evidence="9">
    <location>
        <begin position="1"/>
        <end position="23"/>
    </location>
</feature>
<comment type="caution">
    <text evidence="11">The sequence shown here is derived from an EMBL/GenBank/DDBJ whole genome shotgun (WGS) entry which is preliminary data.</text>
</comment>
<evidence type="ECO:0000259" key="10">
    <source>
        <dbReference type="Pfam" id="PF06136"/>
    </source>
</evidence>
<comment type="similarity">
    <text evidence="7">Belongs to the SOSEKI family.</text>
</comment>
<keyword evidence="4" id="KW-0132">Cell division</keyword>
<feature type="region of interest" description="Disordered" evidence="9">
    <location>
        <begin position="380"/>
        <end position="426"/>
    </location>
</feature>
<dbReference type="EMBL" id="JBBPBN010000197">
    <property type="protein sequence ID" value="KAK8972973.1"/>
    <property type="molecule type" value="Genomic_DNA"/>
</dbReference>
<evidence type="ECO:0000256" key="3">
    <source>
        <dbReference type="ARBA" id="ARBA00022475"/>
    </source>
</evidence>
<feature type="region of interest" description="Disordered" evidence="9">
    <location>
        <begin position="170"/>
        <end position="271"/>
    </location>
</feature>
<evidence type="ECO:0000256" key="7">
    <source>
        <dbReference type="ARBA" id="ARBA00024211"/>
    </source>
</evidence>
<evidence type="ECO:0000256" key="9">
    <source>
        <dbReference type="SAM" id="MobiDB-lite"/>
    </source>
</evidence>
<feature type="compositionally biased region" description="Acidic residues" evidence="9">
    <location>
        <begin position="195"/>
        <end position="212"/>
    </location>
</feature>
<dbReference type="Proteomes" id="UP001396334">
    <property type="component" value="Unassembled WGS sequence"/>
</dbReference>
<dbReference type="PANTHER" id="PTHR31083">
    <property type="entry name" value="UPSTREAM OF FLC PROTEIN (DUF966)"/>
    <property type="match status" value="1"/>
</dbReference>
<keyword evidence="2" id="KW-0217">Developmental protein</keyword>
<keyword evidence="5" id="KW-0472">Membrane</keyword>
<evidence type="ECO:0000313" key="12">
    <source>
        <dbReference type="Proteomes" id="UP001396334"/>
    </source>
</evidence>
<evidence type="ECO:0000256" key="6">
    <source>
        <dbReference type="ARBA" id="ARBA00023306"/>
    </source>
</evidence>
<feature type="compositionally biased region" description="Basic residues" evidence="9">
    <location>
        <begin position="412"/>
        <end position="426"/>
    </location>
</feature>
<evidence type="ECO:0000256" key="5">
    <source>
        <dbReference type="ARBA" id="ARBA00023136"/>
    </source>
</evidence>
<protein>
    <recommendedName>
        <fullName evidence="10">SOSEKI DIX-like domain-containing protein</fullName>
    </recommendedName>
</protein>
<feature type="domain" description="SOSEKI DIX-like" evidence="10">
    <location>
        <begin position="76"/>
        <end position="150"/>
    </location>
</feature>
<feature type="compositionally biased region" description="Basic and acidic residues" evidence="9">
    <location>
        <begin position="10"/>
        <end position="23"/>
    </location>
</feature>
<evidence type="ECO:0000256" key="4">
    <source>
        <dbReference type="ARBA" id="ARBA00022618"/>
    </source>
</evidence>
<dbReference type="PIRSF" id="PIRSF031043">
    <property type="entry name" value="UCP031043"/>
    <property type="match status" value="1"/>
</dbReference>
<evidence type="ECO:0000256" key="1">
    <source>
        <dbReference type="ARBA" id="ARBA00004413"/>
    </source>
</evidence>
<reference evidence="11 12" key="1">
    <citation type="journal article" date="2024" name="G3 (Bethesda)">
        <title>Genome assembly of Hibiscus sabdariffa L. provides insights into metabolisms of medicinal natural products.</title>
        <authorList>
            <person name="Kim T."/>
        </authorList>
    </citation>
    <scope>NUCLEOTIDE SEQUENCE [LARGE SCALE GENOMIC DNA]</scope>
    <source>
        <strain evidence="11">TK-2024</strain>
        <tissue evidence="11">Old leaves</tissue>
    </source>
</reference>
<dbReference type="PANTHER" id="PTHR31083:SF18">
    <property type="entry name" value="PROTEIN SOSEKI 2"/>
    <property type="match status" value="1"/>
</dbReference>
<feature type="compositionally biased region" description="Polar residues" evidence="9">
    <location>
        <begin position="239"/>
        <end position="258"/>
    </location>
</feature>